<keyword evidence="2 6" id="KW-0409">Iron storage</keyword>
<evidence type="ECO:0000256" key="2">
    <source>
        <dbReference type="ARBA" id="ARBA00022434"/>
    </source>
</evidence>
<feature type="domain" description="Ferritin-like diiron" evidence="7">
    <location>
        <begin position="7"/>
        <end position="155"/>
    </location>
</feature>
<feature type="binding site" evidence="5">
    <location>
        <position position="59"/>
    </location>
    <ligand>
        <name>Fe cation</name>
        <dbReference type="ChEBI" id="CHEBI:24875"/>
        <label>1</label>
    </ligand>
</feature>
<dbReference type="PANTHER" id="PTHR11431:SF75">
    <property type="entry name" value="FERRITIN"/>
    <property type="match status" value="1"/>
</dbReference>
<organism evidence="8 9">
    <name type="scientific">Entomortierella parvispora</name>
    <dbReference type="NCBI Taxonomy" id="205924"/>
    <lineage>
        <taxon>Eukaryota</taxon>
        <taxon>Fungi</taxon>
        <taxon>Fungi incertae sedis</taxon>
        <taxon>Mucoromycota</taxon>
        <taxon>Mortierellomycotina</taxon>
        <taxon>Mortierellomycetes</taxon>
        <taxon>Mortierellales</taxon>
        <taxon>Mortierellaceae</taxon>
        <taxon>Entomortierella</taxon>
    </lineage>
</organism>
<dbReference type="Pfam" id="PF00210">
    <property type="entry name" value="Ferritin"/>
    <property type="match status" value="1"/>
</dbReference>
<keyword evidence="6" id="KW-0560">Oxidoreductase</keyword>
<reference evidence="8" key="1">
    <citation type="submission" date="2021-11" db="EMBL/GenBank/DDBJ databases">
        <authorList>
            <person name="Herlambang A."/>
            <person name="Guo Y."/>
            <person name="Takashima Y."/>
            <person name="Nishizawa T."/>
        </authorList>
    </citation>
    <scope>NUCLEOTIDE SEQUENCE</scope>
    <source>
        <strain evidence="8">E1425</strain>
    </source>
</reference>
<dbReference type="GO" id="GO:0004322">
    <property type="term" value="F:ferroxidase activity"/>
    <property type="evidence" value="ECO:0007669"/>
    <property type="project" value="UniProtKB-EC"/>
</dbReference>
<keyword evidence="4 5" id="KW-0408">Iron</keyword>
<evidence type="ECO:0000256" key="1">
    <source>
        <dbReference type="ARBA" id="ARBA00007513"/>
    </source>
</evidence>
<evidence type="ECO:0000256" key="6">
    <source>
        <dbReference type="RuleBase" id="RU361145"/>
    </source>
</evidence>
<dbReference type="GO" id="GO:0005737">
    <property type="term" value="C:cytoplasm"/>
    <property type="evidence" value="ECO:0007669"/>
    <property type="project" value="TreeGrafter"/>
</dbReference>
<evidence type="ECO:0000256" key="5">
    <source>
        <dbReference type="PIRSR" id="PIRSR601519-1"/>
    </source>
</evidence>
<evidence type="ECO:0000256" key="4">
    <source>
        <dbReference type="ARBA" id="ARBA00023004"/>
    </source>
</evidence>
<dbReference type="EC" id="1.16.3.1" evidence="6"/>
<dbReference type="GO" id="GO:0006879">
    <property type="term" value="P:intracellular iron ion homeostasis"/>
    <property type="evidence" value="ECO:0007669"/>
    <property type="project" value="UniProtKB-KW"/>
</dbReference>
<dbReference type="InterPro" id="IPR001519">
    <property type="entry name" value="Ferritin"/>
</dbReference>
<dbReference type="GO" id="GO:0008198">
    <property type="term" value="F:ferrous iron binding"/>
    <property type="evidence" value="ECO:0007669"/>
    <property type="project" value="TreeGrafter"/>
</dbReference>
<evidence type="ECO:0000259" key="7">
    <source>
        <dbReference type="PROSITE" id="PS50905"/>
    </source>
</evidence>
<dbReference type="AlphaFoldDB" id="A0A9P3M0T5"/>
<comment type="function">
    <text evidence="6">Stores iron in a soluble, non-toxic, readily available form. Important for iron homeostasis. Iron is taken up in the ferrous form and deposited as ferric hydroxides after oxidation.</text>
</comment>
<dbReference type="SUPFAM" id="SSF47240">
    <property type="entry name" value="Ferritin-like"/>
    <property type="match status" value="1"/>
</dbReference>
<proteinExistence type="inferred from homology"/>
<accession>A0A9P3M0T5</accession>
<name>A0A9P3M0T5_9FUNG</name>
<dbReference type="PANTHER" id="PTHR11431">
    <property type="entry name" value="FERRITIN"/>
    <property type="match status" value="1"/>
</dbReference>
<dbReference type="GO" id="GO:0008199">
    <property type="term" value="F:ferric iron binding"/>
    <property type="evidence" value="ECO:0007669"/>
    <property type="project" value="InterPro"/>
</dbReference>
<dbReference type="CDD" id="cd01056">
    <property type="entry name" value="Euk_Ferritin"/>
    <property type="match status" value="1"/>
</dbReference>
<dbReference type="InterPro" id="IPR009078">
    <property type="entry name" value="Ferritin-like_SF"/>
</dbReference>
<evidence type="ECO:0000313" key="8">
    <source>
        <dbReference type="EMBL" id="GJJ77876.1"/>
    </source>
</evidence>
<evidence type="ECO:0000256" key="3">
    <source>
        <dbReference type="ARBA" id="ARBA00022723"/>
    </source>
</evidence>
<dbReference type="EMBL" id="BQFW01000014">
    <property type="protein sequence ID" value="GJJ77876.1"/>
    <property type="molecule type" value="Genomic_DNA"/>
</dbReference>
<keyword evidence="3 5" id="KW-0479">Metal-binding</keyword>
<dbReference type="FunFam" id="1.20.1260.10:FF:000002">
    <property type="entry name" value="Ferritin, mitochondrial"/>
    <property type="match status" value="1"/>
</dbReference>
<dbReference type="GO" id="GO:0006826">
    <property type="term" value="P:iron ion transport"/>
    <property type="evidence" value="ECO:0007669"/>
    <property type="project" value="InterPro"/>
</dbReference>
<comment type="caution">
    <text evidence="8">The sequence shown here is derived from an EMBL/GenBank/DDBJ whole genome shotgun (WGS) entry which is preliminary data.</text>
</comment>
<comment type="catalytic activity">
    <reaction evidence="6">
        <text>4 Fe(2+) + O2 + 4 H(+) = 4 Fe(3+) + 2 H2O</text>
        <dbReference type="Rhea" id="RHEA:11148"/>
        <dbReference type="ChEBI" id="CHEBI:15377"/>
        <dbReference type="ChEBI" id="CHEBI:15378"/>
        <dbReference type="ChEBI" id="CHEBI:15379"/>
        <dbReference type="ChEBI" id="CHEBI:29033"/>
        <dbReference type="ChEBI" id="CHEBI:29034"/>
        <dbReference type="EC" id="1.16.3.1"/>
    </reaction>
</comment>
<dbReference type="InterPro" id="IPR008331">
    <property type="entry name" value="Ferritin_DPS_dom"/>
</dbReference>
<dbReference type="PROSITE" id="PS50905">
    <property type="entry name" value="FERRITIN_LIKE"/>
    <property type="match status" value="1"/>
</dbReference>
<dbReference type="Gene3D" id="1.20.1260.10">
    <property type="match status" value="1"/>
</dbReference>
<dbReference type="Proteomes" id="UP000827284">
    <property type="component" value="Unassembled WGS sequence"/>
</dbReference>
<keyword evidence="9" id="KW-1185">Reference proteome</keyword>
<dbReference type="InterPro" id="IPR012347">
    <property type="entry name" value="Ferritin-like"/>
</dbReference>
<comment type="similarity">
    <text evidence="1 6">Belongs to the ferritin family.</text>
</comment>
<reference evidence="8" key="2">
    <citation type="journal article" date="2022" name="Microbiol. Resour. Announc.">
        <title>Whole-Genome Sequence of Entomortierella parvispora E1425, a Mucoromycotan Fungus Associated with Burkholderiaceae-Related Endosymbiotic Bacteria.</title>
        <authorList>
            <person name="Herlambang A."/>
            <person name="Guo Y."/>
            <person name="Takashima Y."/>
            <person name="Narisawa K."/>
            <person name="Ohta H."/>
            <person name="Nishizawa T."/>
        </authorList>
    </citation>
    <scope>NUCLEOTIDE SEQUENCE</scope>
    <source>
        <strain evidence="8">E1425</strain>
    </source>
</reference>
<feature type="binding site" evidence="5">
    <location>
        <position position="24"/>
    </location>
    <ligand>
        <name>Fe cation</name>
        <dbReference type="ChEBI" id="CHEBI:24875"/>
        <label>1</label>
    </ligand>
</feature>
<feature type="binding site" evidence="5">
    <location>
        <position position="137"/>
    </location>
    <ligand>
        <name>Fe cation</name>
        <dbReference type="ChEBI" id="CHEBI:24875"/>
        <label>1</label>
    </ligand>
</feature>
<dbReference type="InterPro" id="IPR009040">
    <property type="entry name" value="Ferritin-like_diiron"/>
</dbReference>
<feature type="binding site" evidence="5">
    <location>
        <position position="103"/>
    </location>
    <ligand>
        <name>Fe cation</name>
        <dbReference type="ChEBI" id="CHEBI:24875"/>
        <label>1</label>
    </ligand>
</feature>
<protein>
    <recommendedName>
        <fullName evidence="6">Ferritin</fullName>
        <ecNumber evidence="6">1.16.3.1</ecNumber>
    </recommendedName>
</protein>
<sequence length="179" mass="19818">MTSLAKQNFASVVEDAVNQQINLEMIAAHTYLAIAAYMGADAVALPGFEKYFREQAQEEREHAQILMDYQNRRGGRVIIQTIPAPTSEWQSAKNAVESALQLEKDVNKSLLRIESLAEEHHDANFANILRSQFLKEQVHSIAEIAKLVTQLNRVGGDGLGLYLLDQTLLKEGVSAVVGN</sequence>
<dbReference type="OrthoDB" id="186462at2759"/>
<gene>
    <name evidence="8" type="ORF">EMPS_10235</name>
</gene>
<feature type="binding site" evidence="5">
    <location>
        <position position="62"/>
    </location>
    <ligand>
        <name>Fe cation</name>
        <dbReference type="ChEBI" id="CHEBI:24875"/>
        <label>1</label>
    </ligand>
</feature>
<evidence type="ECO:0000313" key="9">
    <source>
        <dbReference type="Proteomes" id="UP000827284"/>
    </source>
</evidence>